<gene>
    <name evidence="8" type="ORF">HMPREF9451_01215</name>
</gene>
<dbReference type="PANTHER" id="PTHR23513">
    <property type="entry name" value="INTEGRAL MEMBRANE EFFLUX PROTEIN-RELATED"/>
    <property type="match status" value="1"/>
</dbReference>
<dbReference type="RefSeq" id="WP_009139414.1">
    <property type="nucleotide sequence ID" value="NZ_JH815198.1"/>
</dbReference>
<keyword evidence="5 6" id="KW-0472">Membrane</keyword>
<name>K0Z8K2_9ACTN</name>
<feature type="transmembrane region" description="Helical" evidence="6">
    <location>
        <begin position="377"/>
        <end position="395"/>
    </location>
</feature>
<evidence type="ECO:0000259" key="7">
    <source>
        <dbReference type="PROSITE" id="PS50850"/>
    </source>
</evidence>
<feature type="transmembrane region" description="Helical" evidence="6">
    <location>
        <begin position="348"/>
        <end position="371"/>
    </location>
</feature>
<feature type="transmembrane region" description="Helical" evidence="6">
    <location>
        <begin position="289"/>
        <end position="308"/>
    </location>
</feature>
<dbReference type="InterPro" id="IPR011701">
    <property type="entry name" value="MFS"/>
</dbReference>
<comment type="caution">
    <text evidence="8">The sequence shown here is derived from an EMBL/GenBank/DDBJ whole genome shotgun (WGS) entry which is preliminary data.</text>
</comment>
<dbReference type="EMBL" id="ADMD01000007">
    <property type="protein sequence ID" value="EJZ83695.1"/>
    <property type="molecule type" value="Genomic_DNA"/>
</dbReference>
<evidence type="ECO:0000256" key="4">
    <source>
        <dbReference type="ARBA" id="ARBA00022989"/>
    </source>
</evidence>
<dbReference type="HOGENOM" id="CLU_034180_16_0_11"/>
<feature type="transmembrane region" description="Helical" evidence="6">
    <location>
        <begin position="314"/>
        <end position="336"/>
    </location>
</feature>
<feature type="domain" description="Major facilitator superfamily (MFS) profile" evidence="7">
    <location>
        <begin position="219"/>
        <end position="410"/>
    </location>
</feature>
<dbReference type="PANTHER" id="PTHR23513:SF11">
    <property type="entry name" value="STAPHYLOFERRIN A TRANSPORTER"/>
    <property type="match status" value="1"/>
</dbReference>
<dbReference type="GO" id="GO:0022857">
    <property type="term" value="F:transmembrane transporter activity"/>
    <property type="evidence" value="ECO:0007669"/>
    <property type="project" value="InterPro"/>
</dbReference>
<feature type="transmembrane region" description="Helical" evidence="6">
    <location>
        <begin position="42"/>
        <end position="63"/>
    </location>
</feature>
<dbReference type="InParanoid" id="K0Z8K2"/>
<protein>
    <recommendedName>
        <fullName evidence="7">Major facilitator superfamily (MFS) profile domain-containing protein</fullName>
    </recommendedName>
</protein>
<dbReference type="PATRIC" id="fig|742818.3.peg.1274"/>
<keyword evidence="9" id="KW-1185">Reference proteome</keyword>
<dbReference type="SUPFAM" id="SSF103473">
    <property type="entry name" value="MFS general substrate transporter"/>
    <property type="match status" value="1"/>
</dbReference>
<dbReference type="Proteomes" id="UP000006069">
    <property type="component" value="Unassembled WGS sequence"/>
</dbReference>
<organism evidence="8 9">
    <name type="scientific">Slackia piriformis YIT 12062</name>
    <dbReference type="NCBI Taxonomy" id="742818"/>
    <lineage>
        <taxon>Bacteria</taxon>
        <taxon>Bacillati</taxon>
        <taxon>Actinomycetota</taxon>
        <taxon>Coriobacteriia</taxon>
        <taxon>Eggerthellales</taxon>
        <taxon>Eggerthellaceae</taxon>
        <taxon>Slackia</taxon>
    </lineage>
</organism>
<keyword evidence="4 6" id="KW-1133">Transmembrane helix</keyword>
<evidence type="ECO:0000313" key="9">
    <source>
        <dbReference type="Proteomes" id="UP000006069"/>
    </source>
</evidence>
<dbReference type="AlphaFoldDB" id="K0Z8K2"/>
<evidence type="ECO:0000256" key="1">
    <source>
        <dbReference type="ARBA" id="ARBA00004651"/>
    </source>
</evidence>
<dbReference type="InterPro" id="IPR020846">
    <property type="entry name" value="MFS_dom"/>
</dbReference>
<evidence type="ECO:0000313" key="8">
    <source>
        <dbReference type="EMBL" id="EJZ83695.1"/>
    </source>
</evidence>
<comment type="subcellular location">
    <subcellularLocation>
        <location evidence="1">Cell membrane</location>
        <topology evidence="1">Multi-pass membrane protein</topology>
    </subcellularLocation>
</comment>
<dbReference type="OrthoDB" id="69054at2"/>
<evidence type="ECO:0000256" key="3">
    <source>
        <dbReference type="ARBA" id="ARBA00022692"/>
    </source>
</evidence>
<sequence>MRDGNWKLVAAAFLASQCLTLVGSSAVQMAIAWYVAVETSSGAWAAAMLVAGFVPQMAVSPFAGAWIDRRGFRKAAIIAADAVSAATALALAVFLATSFGDMAALVAASSVRSLCAGVQMPAVQSSVAILVPEEALLRYNGIVSAVQNVAQFAAVPLAALTLSFGGISSAMLLDVVTAAVAVGVLAVAVKLPRVEATSCALSQEKAGLFEDVREGARYARDERAVGFVLASYGAFIFLSVPSGFFVPLLMERAFDASYAMLAFAEGAGCFSMVVGGVVLAAFADRMKGVALPLGLITYGAGSMGVGLATGCPLFLVGLVVLSAAIPLVQAAVTAHLQSFVDPAMMGRVFGFMGSMYAGLMPLGSLLFGLLADGAPAWTLPALCGAAVALLGVMFLPRMISSHRREAGCFK</sequence>
<proteinExistence type="predicted"/>
<feature type="transmembrane region" description="Helical" evidence="6">
    <location>
        <begin position="224"/>
        <end position="246"/>
    </location>
</feature>
<keyword evidence="3 6" id="KW-0812">Transmembrane</keyword>
<feature type="transmembrane region" description="Helical" evidence="6">
    <location>
        <begin position="75"/>
        <end position="96"/>
    </location>
</feature>
<reference evidence="8 9" key="1">
    <citation type="submission" date="2012-08" db="EMBL/GenBank/DDBJ databases">
        <title>The Genome Sequence of Slackia piriformis YIT 12062.</title>
        <authorList>
            <consortium name="The Broad Institute Genome Sequencing Platform"/>
            <person name="Earl A."/>
            <person name="Ward D."/>
            <person name="Feldgarden M."/>
            <person name="Gevers D."/>
            <person name="Morotomi M."/>
            <person name="Walker B."/>
            <person name="Young S.K."/>
            <person name="Zeng Q."/>
            <person name="Gargeya S."/>
            <person name="Fitzgerald M."/>
            <person name="Haas B."/>
            <person name="Abouelleil A."/>
            <person name="Alvarado L."/>
            <person name="Arachchi H.M."/>
            <person name="Berlin A.M."/>
            <person name="Chapman S.B."/>
            <person name="Goldberg J."/>
            <person name="Griggs A."/>
            <person name="Gujja S."/>
            <person name="Hansen M."/>
            <person name="Howarth C."/>
            <person name="Imamovic A."/>
            <person name="Larimer J."/>
            <person name="McCowen C."/>
            <person name="Montmayeur A."/>
            <person name="Murphy C."/>
            <person name="Neiman D."/>
            <person name="Pearson M."/>
            <person name="Priest M."/>
            <person name="Roberts A."/>
            <person name="Saif S."/>
            <person name="Shea T."/>
            <person name="Sisk P."/>
            <person name="Sykes S."/>
            <person name="Wortman J."/>
            <person name="Nusbaum C."/>
            <person name="Birren B."/>
        </authorList>
    </citation>
    <scope>NUCLEOTIDE SEQUENCE [LARGE SCALE GENOMIC DNA]</scope>
    <source>
        <strain evidence="8 9">YIT 12062</strain>
    </source>
</reference>
<evidence type="ECO:0000256" key="5">
    <source>
        <dbReference type="ARBA" id="ARBA00023136"/>
    </source>
</evidence>
<dbReference type="Gene3D" id="1.20.1250.20">
    <property type="entry name" value="MFS general substrate transporter like domains"/>
    <property type="match status" value="1"/>
</dbReference>
<accession>K0Z8K2</accession>
<dbReference type="GO" id="GO:0005886">
    <property type="term" value="C:plasma membrane"/>
    <property type="evidence" value="ECO:0007669"/>
    <property type="project" value="UniProtKB-SubCell"/>
</dbReference>
<dbReference type="InterPro" id="IPR036259">
    <property type="entry name" value="MFS_trans_sf"/>
</dbReference>
<feature type="transmembrane region" description="Helical" evidence="6">
    <location>
        <begin position="258"/>
        <end position="282"/>
    </location>
</feature>
<evidence type="ECO:0000256" key="6">
    <source>
        <dbReference type="SAM" id="Phobius"/>
    </source>
</evidence>
<evidence type="ECO:0000256" key="2">
    <source>
        <dbReference type="ARBA" id="ARBA00022475"/>
    </source>
</evidence>
<dbReference type="Pfam" id="PF07690">
    <property type="entry name" value="MFS_1"/>
    <property type="match status" value="1"/>
</dbReference>
<dbReference type="CDD" id="cd06173">
    <property type="entry name" value="MFS_MefA_like"/>
    <property type="match status" value="1"/>
</dbReference>
<dbReference type="eggNOG" id="COG2270">
    <property type="taxonomic scope" value="Bacteria"/>
</dbReference>
<feature type="transmembrane region" description="Helical" evidence="6">
    <location>
        <begin position="167"/>
        <end position="189"/>
    </location>
</feature>
<keyword evidence="2" id="KW-1003">Cell membrane</keyword>
<dbReference type="PROSITE" id="PS50850">
    <property type="entry name" value="MFS"/>
    <property type="match status" value="1"/>
</dbReference>